<keyword evidence="1" id="KW-0472">Membrane</keyword>
<evidence type="ECO:0000259" key="2">
    <source>
        <dbReference type="Pfam" id="PF07811"/>
    </source>
</evidence>
<dbReference type="Proteomes" id="UP001596072">
    <property type="component" value="Unassembled WGS sequence"/>
</dbReference>
<evidence type="ECO:0000256" key="1">
    <source>
        <dbReference type="SAM" id="Phobius"/>
    </source>
</evidence>
<keyword evidence="4" id="KW-1185">Reference proteome</keyword>
<dbReference type="RefSeq" id="WP_378527103.1">
    <property type="nucleotide sequence ID" value="NZ_JBHSNS010000005.1"/>
</dbReference>
<evidence type="ECO:0000313" key="3">
    <source>
        <dbReference type="EMBL" id="MFC5729552.1"/>
    </source>
</evidence>
<keyword evidence="1" id="KW-0812">Transmembrane</keyword>
<evidence type="ECO:0000313" key="4">
    <source>
        <dbReference type="Proteomes" id="UP001596072"/>
    </source>
</evidence>
<dbReference type="InterPro" id="IPR012495">
    <property type="entry name" value="TadE-like_dom"/>
</dbReference>
<comment type="caution">
    <text evidence="3">The sequence shown here is derived from an EMBL/GenBank/DDBJ whole genome shotgun (WGS) entry which is preliminary data.</text>
</comment>
<organism evidence="3 4">
    <name type="scientific">Nocardioides vastitatis</name>
    <dbReference type="NCBI Taxonomy" id="2568655"/>
    <lineage>
        <taxon>Bacteria</taxon>
        <taxon>Bacillati</taxon>
        <taxon>Actinomycetota</taxon>
        <taxon>Actinomycetes</taxon>
        <taxon>Propionibacteriales</taxon>
        <taxon>Nocardioidaceae</taxon>
        <taxon>Nocardioides</taxon>
    </lineage>
</organism>
<accession>A0ABW0ZG98</accession>
<protein>
    <submittedName>
        <fullName evidence="3">TadE family protein</fullName>
    </submittedName>
</protein>
<name>A0ABW0ZG98_9ACTN</name>
<reference evidence="4" key="1">
    <citation type="journal article" date="2019" name="Int. J. Syst. Evol. Microbiol.">
        <title>The Global Catalogue of Microorganisms (GCM) 10K type strain sequencing project: providing services to taxonomists for standard genome sequencing and annotation.</title>
        <authorList>
            <consortium name="The Broad Institute Genomics Platform"/>
            <consortium name="The Broad Institute Genome Sequencing Center for Infectious Disease"/>
            <person name="Wu L."/>
            <person name="Ma J."/>
        </authorList>
    </citation>
    <scope>NUCLEOTIDE SEQUENCE [LARGE SCALE GENOMIC DNA]</scope>
    <source>
        <strain evidence="4">YIM 94188</strain>
    </source>
</reference>
<keyword evidence="1" id="KW-1133">Transmembrane helix</keyword>
<dbReference type="EMBL" id="JBHSNS010000005">
    <property type="protein sequence ID" value="MFC5729552.1"/>
    <property type="molecule type" value="Genomic_DNA"/>
</dbReference>
<gene>
    <name evidence="3" type="ORF">ACFPQB_11545</name>
</gene>
<dbReference type="Pfam" id="PF07811">
    <property type="entry name" value="TadE"/>
    <property type="match status" value="1"/>
</dbReference>
<feature type="domain" description="TadE-like" evidence="2">
    <location>
        <begin position="10"/>
        <end position="52"/>
    </location>
</feature>
<proteinExistence type="predicted"/>
<sequence>MTRCRRTQRGSALVDFTLVLVLMLPIVVGLIQLALVLHVRTTLAAAAAEGARVAATADRGAGDGVARTRSQIDEALAGRYARDVDVRTVSVDGAPGVEITVHAAVPALGIGGPAVEFSVSGRAVEEDPR</sequence>
<feature type="transmembrane region" description="Helical" evidence="1">
    <location>
        <begin position="12"/>
        <end position="35"/>
    </location>
</feature>